<keyword evidence="2" id="KW-1185">Reference proteome</keyword>
<gene>
    <name evidence="1" type="ORF">H0E87_024076</name>
</gene>
<sequence>FCAKRLPAADYARNKRGSSRQRYSYRSQLKTSAAVPNRRWCLCSATGIEKAVSVEKKKGAMLGGETVGEGELESGGRLLRVVVVERRRLILLVRVNYFGASCCFWRCHSAASSFWLPLLETLVLRVGDFAAVDMALS</sequence>
<organism evidence="1 2">
    <name type="scientific">Populus deltoides</name>
    <name type="common">Eastern poplar</name>
    <name type="synonym">Eastern cottonwood</name>
    <dbReference type="NCBI Taxonomy" id="3696"/>
    <lineage>
        <taxon>Eukaryota</taxon>
        <taxon>Viridiplantae</taxon>
        <taxon>Streptophyta</taxon>
        <taxon>Embryophyta</taxon>
        <taxon>Tracheophyta</taxon>
        <taxon>Spermatophyta</taxon>
        <taxon>Magnoliopsida</taxon>
        <taxon>eudicotyledons</taxon>
        <taxon>Gunneridae</taxon>
        <taxon>Pentapetalae</taxon>
        <taxon>rosids</taxon>
        <taxon>fabids</taxon>
        <taxon>Malpighiales</taxon>
        <taxon>Salicaceae</taxon>
        <taxon>Saliceae</taxon>
        <taxon>Populus</taxon>
    </lineage>
</organism>
<accession>A0A8T2X6L6</accession>
<evidence type="ECO:0000313" key="1">
    <source>
        <dbReference type="EMBL" id="KAH8488264.1"/>
    </source>
</evidence>
<dbReference type="EMBL" id="JACEGQ020000014">
    <property type="protein sequence ID" value="KAH8488264.1"/>
    <property type="molecule type" value="Genomic_DNA"/>
</dbReference>
<evidence type="ECO:0000313" key="2">
    <source>
        <dbReference type="Proteomes" id="UP000807159"/>
    </source>
</evidence>
<feature type="non-terminal residue" evidence="1">
    <location>
        <position position="1"/>
    </location>
</feature>
<proteinExistence type="predicted"/>
<comment type="caution">
    <text evidence="1">The sequence shown here is derived from an EMBL/GenBank/DDBJ whole genome shotgun (WGS) entry which is preliminary data.</text>
</comment>
<dbReference type="Proteomes" id="UP000807159">
    <property type="component" value="Chromosome 14"/>
</dbReference>
<reference evidence="1" key="1">
    <citation type="journal article" date="2021" name="J. Hered.">
        <title>Genome Assembly of Salicaceae Populus deltoides (Eastern Cottonwood) I-69 Based on Nanopore Sequencing and Hi-C Technologies.</title>
        <authorList>
            <person name="Bai S."/>
            <person name="Wu H."/>
            <person name="Zhang J."/>
            <person name="Pan Z."/>
            <person name="Zhao W."/>
            <person name="Li Z."/>
            <person name="Tong C."/>
        </authorList>
    </citation>
    <scope>NUCLEOTIDE SEQUENCE</scope>
    <source>
        <tissue evidence="1">Leaf</tissue>
    </source>
</reference>
<name>A0A8T2X6L6_POPDE</name>
<dbReference type="AlphaFoldDB" id="A0A8T2X6L6"/>
<protein>
    <submittedName>
        <fullName evidence="1">Uncharacterized protein</fullName>
    </submittedName>
</protein>